<organism evidence="2 3">
    <name type="scientific">Serendipita indica (strain DSM 11827)</name>
    <name type="common">Root endophyte fungus</name>
    <name type="synonym">Piriformospora indica</name>
    <dbReference type="NCBI Taxonomy" id="1109443"/>
    <lineage>
        <taxon>Eukaryota</taxon>
        <taxon>Fungi</taxon>
        <taxon>Dikarya</taxon>
        <taxon>Basidiomycota</taxon>
        <taxon>Agaricomycotina</taxon>
        <taxon>Agaricomycetes</taxon>
        <taxon>Sebacinales</taxon>
        <taxon>Serendipitaceae</taxon>
        <taxon>Serendipita</taxon>
    </lineage>
</organism>
<evidence type="ECO:0000313" key="2">
    <source>
        <dbReference type="EMBL" id="CCA72561.1"/>
    </source>
</evidence>
<name>G4TML8_SERID</name>
<dbReference type="InParanoid" id="G4TML8"/>
<keyword evidence="1" id="KW-0812">Transmembrane</keyword>
<sequence>MSATYTLDGNAVTSGTTADSTSQELAKFENLPLGQHTLILTTKIGGAQSTLTFDYATVVLGNVKDGTLKKQYIDAIDNSIVYGPAGTHHWSDYQLYAGTILPEGVNNETFRATRNKGATLYYKFQGSAFAYYGPCYTDTWAYTVSLDANANTQPVEYNASVPWQQVIEGCLRYFASGLSAKNADGTPADHEVLVTNSQDHWMTANWLEVWSYELTEDSSSGSGGTGGSGSSAASMMNILGFSQRAMLSDRTFASSLVGSGIFPSMVLFWSFIIRLLFV</sequence>
<keyword evidence="3" id="KW-1185">Reference proteome</keyword>
<dbReference type="Gene3D" id="2.60.120.260">
    <property type="entry name" value="Galactose-binding domain-like"/>
    <property type="match status" value="1"/>
</dbReference>
<protein>
    <submittedName>
        <fullName evidence="2">Uncharacterized protein</fullName>
    </submittedName>
</protein>
<dbReference type="HOGENOM" id="CLU_1001555_0_0_1"/>
<dbReference type="Proteomes" id="UP000007148">
    <property type="component" value="Unassembled WGS sequence"/>
</dbReference>
<gene>
    <name evidence="2" type="ORF">PIIN_06498</name>
</gene>
<dbReference type="OrthoDB" id="2576334at2759"/>
<dbReference type="EMBL" id="CAFZ01000171">
    <property type="protein sequence ID" value="CCA72561.1"/>
    <property type="molecule type" value="Genomic_DNA"/>
</dbReference>
<feature type="transmembrane region" description="Helical" evidence="1">
    <location>
        <begin position="252"/>
        <end position="277"/>
    </location>
</feature>
<dbReference type="STRING" id="1109443.G4TML8"/>
<evidence type="ECO:0000256" key="1">
    <source>
        <dbReference type="SAM" id="Phobius"/>
    </source>
</evidence>
<keyword evidence="1" id="KW-1133">Transmembrane helix</keyword>
<dbReference type="AlphaFoldDB" id="G4TML8"/>
<proteinExistence type="predicted"/>
<evidence type="ECO:0000313" key="3">
    <source>
        <dbReference type="Proteomes" id="UP000007148"/>
    </source>
</evidence>
<comment type="caution">
    <text evidence="2">The sequence shown here is derived from an EMBL/GenBank/DDBJ whole genome shotgun (WGS) entry which is preliminary data.</text>
</comment>
<accession>G4TML8</accession>
<keyword evidence="1" id="KW-0472">Membrane</keyword>
<reference evidence="2 3" key="1">
    <citation type="journal article" date="2011" name="PLoS Pathog.">
        <title>Endophytic Life Strategies Decoded by Genome and Transcriptome Analyses of the Mutualistic Root Symbiont Piriformospora indica.</title>
        <authorList>
            <person name="Zuccaro A."/>
            <person name="Lahrmann U."/>
            <person name="Guldener U."/>
            <person name="Langen G."/>
            <person name="Pfiffi S."/>
            <person name="Biedenkopf D."/>
            <person name="Wong P."/>
            <person name="Samans B."/>
            <person name="Grimm C."/>
            <person name="Basiewicz M."/>
            <person name="Murat C."/>
            <person name="Martin F."/>
            <person name="Kogel K.H."/>
        </authorList>
    </citation>
    <scope>NUCLEOTIDE SEQUENCE [LARGE SCALE GENOMIC DNA]</scope>
    <source>
        <strain evidence="2 3">DSM 11827</strain>
    </source>
</reference>